<name>A0A6V6Y6J2_9FIRM</name>
<dbReference type="InterPro" id="IPR027417">
    <property type="entry name" value="P-loop_NTPase"/>
</dbReference>
<dbReference type="AlphaFoldDB" id="A0A6V6Y6J2"/>
<dbReference type="PANTHER" id="PTHR42939">
    <property type="entry name" value="ABC TRANSPORTER ATP-BINDING PROTEIN ALBC-RELATED"/>
    <property type="match status" value="1"/>
</dbReference>
<dbReference type="GO" id="GO:0005524">
    <property type="term" value="F:ATP binding"/>
    <property type="evidence" value="ECO:0007669"/>
    <property type="project" value="UniProtKB-KW"/>
</dbReference>
<dbReference type="PROSITE" id="PS00211">
    <property type="entry name" value="ABC_TRANSPORTER_1"/>
    <property type="match status" value="1"/>
</dbReference>
<protein>
    <submittedName>
        <fullName evidence="5">Putative bacitracin ABC transporter, ATP-binding protein BcrA</fullName>
    </submittedName>
</protein>
<comment type="caution">
    <text evidence="5">The sequence shown here is derived from an EMBL/GenBank/DDBJ whole genome shotgun (WGS) entry which is preliminary data.</text>
</comment>
<reference evidence="5 6" key="1">
    <citation type="submission" date="2020-06" db="EMBL/GenBank/DDBJ databases">
        <authorList>
            <person name="Criscuolo A."/>
        </authorList>
    </citation>
    <scope>NUCLEOTIDE SEQUENCE [LARGE SCALE GENOMIC DNA]</scope>
    <source>
        <strain evidence="5">1804121828</strain>
    </source>
</reference>
<evidence type="ECO:0000313" key="6">
    <source>
        <dbReference type="Proteomes" id="UP000586454"/>
    </source>
</evidence>
<dbReference type="Pfam" id="PF00005">
    <property type="entry name" value="ABC_tran"/>
    <property type="match status" value="1"/>
</dbReference>
<dbReference type="GO" id="GO:0016887">
    <property type="term" value="F:ATP hydrolysis activity"/>
    <property type="evidence" value="ECO:0007669"/>
    <property type="project" value="InterPro"/>
</dbReference>
<keyword evidence="3 5" id="KW-0067">ATP-binding</keyword>
<organism evidence="5 6">
    <name type="scientific">Aedoeadaptatus nemausensis</name>
    <dbReference type="NCBI Taxonomy" id="2582829"/>
    <lineage>
        <taxon>Bacteria</taxon>
        <taxon>Bacillati</taxon>
        <taxon>Bacillota</taxon>
        <taxon>Tissierellia</taxon>
        <taxon>Tissierellales</taxon>
        <taxon>Peptoniphilaceae</taxon>
        <taxon>Aedoeadaptatus</taxon>
    </lineage>
</organism>
<dbReference type="SUPFAM" id="SSF52540">
    <property type="entry name" value="P-loop containing nucleoside triphosphate hydrolases"/>
    <property type="match status" value="1"/>
</dbReference>
<dbReference type="EMBL" id="CAIJCS010000025">
    <property type="protein sequence ID" value="CAC9935065.1"/>
    <property type="molecule type" value="Genomic_DNA"/>
</dbReference>
<dbReference type="Proteomes" id="UP000586454">
    <property type="component" value="Unassembled WGS sequence"/>
</dbReference>
<keyword evidence="2" id="KW-0547">Nucleotide-binding</keyword>
<keyword evidence="1" id="KW-0813">Transport</keyword>
<dbReference type="InterPro" id="IPR017871">
    <property type="entry name" value="ABC_transporter-like_CS"/>
</dbReference>
<dbReference type="InterPro" id="IPR051782">
    <property type="entry name" value="ABC_Transporter_VariousFunc"/>
</dbReference>
<evidence type="ECO:0000256" key="3">
    <source>
        <dbReference type="ARBA" id="ARBA00022840"/>
    </source>
</evidence>
<accession>A0A6V6Y6J2</accession>
<gene>
    <name evidence="5" type="ORF">PEPNEM18_01431</name>
</gene>
<proteinExistence type="predicted"/>
<dbReference type="PANTHER" id="PTHR42939:SF1">
    <property type="entry name" value="ABC TRANSPORTER ATP-BINDING PROTEIN ALBC-RELATED"/>
    <property type="match status" value="1"/>
</dbReference>
<dbReference type="SMART" id="SM00382">
    <property type="entry name" value="AAA"/>
    <property type="match status" value="1"/>
</dbReference>
<keyword evidence="6" id="KW-1185">Reference proteome</keyword>
<dbReference type="PROSITE" id="PS50893">
    <property type="entry name" value="ABC_TRANSPORTER_2"/>
    <property type="match status" value="1"/>
</dbReference>
<dbReference type="RefSeq" id="WP_180500628.1">
    <property type="nucleotide sequence ID" value="NZ_CAIJCS010000025.1"/>
</dbReference>
<evidence type="ECO:0000259" key="4">
    <source>
        <dbReference type="PROSITE" id="PS50893"/>
    </source>
</evidence>
<dbReference type="InterPro" id="IPR003439">
    <property type="entry name" value="ABC_transporter-like_ATP-bd"/>
</dbReference>
<dbReference type="Gene3D" id="3.40.50.300">
    <property type="entry name" value="P-loop containing nucleotide triphosphate hydrolases"/>
    <property type="match status" value="1"/>
</dbReference>
<feature type="domain" description="ABC transporter" evidence="4">
    <location>
        <begin position="4"/>
        <end position="234"/>
    </location>
</feature>
<evidence type="ECO:0000313" key="5">
    <source>
        <dbReference type="EMBL" id="CAC9935065.1"/>
    </source>
</evidence>
<evidence type="ECO:0000256" key="2">
    <source>
        <dbReference type="ARBA" id="ARBA00022741"/>
    </source>
</evidence>
<evidence type="ECO:0000256" key="1">
    <source>
        <dbReference type="ARBA" id="ARBA00022448"/>
    </source>
</evidence>
<dbReference type="InterPro" id="IPR003593">
    <property type="entry name" value="AAA+_ATPase"/>
</dbReference>
<sequence length="292" mass="32912">MKLLNVQSVTKDYGEGKGLFNFSMNLEKGDIVGLIGVNGAGKTTLLNILSGNIHPGKGKVFYEGEEMTIDSERRKKFGVSVNPDFYPYLTAYENLEAVLFLNGITNHKKMESEIKRVLNIVGLEGSEHKKVKSFSFGMKQRLGFAQAILNADTLMLLDEPFVGLDIHGRNMVKDFIREMVKTREMAVIFSDHNLDEVKSLCNRLVVIKDGMKRYDGDIHIQSPVVLNVECAATVGSRYGKQIDEHRLLVTEDQLHEKLQHIGSVTKIRAIEKIMNPLESFLEEEEHVTTDKV</sequence>